<name>C6VWS1_DYAFD</name>
<feature type="transmembrane region" description="Helical" evidence="1">
    <location>
        <begin position="168"/>
        <end position="196"/>
    </location>
</feature>
<dbReference type="eggNOG" id="ENOG502Z7KA">
    <property type="taxonomic scope" value="Bacteria"/>
</dbReference>
<protein>
    <recommendedName>
        <fullName evidence="4">Transmembrane protein</fullName>
    </recommendedName>
</protein>
<dbReference type="AlphaFoldDB" id="C6VWS1"/>
<dbReference type="HOGENOM" id="CLU_035900_0_0_10"/>
<accession>C6VWS1</accession>
<feature type="transmembrane region" description="Helical" evidence="1">
    <location>
        <begin position="338"/>
        <end position="356"/>
    </location>
</feature>
<dbReference type="InterPro" id="IPR046107">
    <property type="entry name" value="DUF6044"/>
</dbReference>
<dbReference type="Proteomes" id="UP000002011">
    <property type="component" value="Chromosome"/>
</dbReference>
<feature type="transmembrane region" description="Helical" evidence="1">
    <location>
        <begin position="126"/>
        <end position="156"/>
    </location>
</feature>
<keyword evidence="1" id="KW-1133">Transmembrane helix</keyword>
<dbReference type="Pfam" id="PF19510">
    <property type="entry name" value="DUF6044"/>
    <property type="match status" value="1"/>
</dbReference>
<dbReference type="KEGG" id="dfe:Dfer_5631"/>
<feature type="transmembrane region" description="Helical" evidence="1">
    <location>
        <begin position="299"/>
        <end position="318"/>
    </location>
</feature>
<dbReference type="RefSeq" id="WP_015815061.1">
    <property type="nucleotide sequence ID" value="NC_013037.1"/>
</dbReference>
<gene>
    <name evidence="2" type="ordered locus">Dfer_5631</name>
</gene>
<reference evidence="2 3" key="1">
    <citation type="journal article" date="2009" name="Stand. Genomic Sci.">
        <title>Complete genome sequence of Dyadobacter fermentans type strain (NS114).</title>
        <authorList>
            <person name="Lang E."/>
            <person name="Lapidus A."/>
            <person name="Chertkov O."/>
            <person name="Brettin T."/>
            <person name="Detter J.C."/>
            <person name="Han C."/>
            <person name="Copeland A."/>
            <person name="Glavina Del Rio T."/>
            <person name="Nolan M."/>
            <person name="Chen F."/>
            <person name="Lucas S."/>
            <person name="Tice H."/>
            <person name="Cheng J.F."/>
            <person name="Land M."/>
            <person name="Hauser L."/>
            <person name="Chang Y.J."/>
            <person name="Jeffries C.D."/>
            <person name="Kopitz M."/>
            <person name="Bruce D."/>
            <person name="Goodwin L."/>
            <person name="Pitluck S."/>
            <person name="Ovchinnikova G."/>
            <person name="Pati A."/>
            <person name="Ivanova N."/>
            <person name="Mavrommatis K."/>
            <person name="Chen A."/>
            <person name="Palaniappan K."/>
            <person name="Chain P."/>
            <person name="Bristow J."/>
            <person name="Eisen J.A."/>
            <person name="Markowitz V."/>
            <person name="Hugenholtz P."/>
            <person name="Goker M."/>
            <person name="Rohde M."/>
            <person name="Kyrpides N.C."/>
            <person name="Klenk H.P."/>
        </authorList>
    </citation>
    <scope>NUCLEOTIDE SEQUENCE [LARGE SCALE GENOMIC DNA]</scope>
    <source>
        <strain evidence="3">ATCC 700827 / DSM 18053 / CIP 107007 / KCTC 52180 / NS114</strain>
    </source>
</reference>
<feature type="transmembrane region" description="Helical" evidence="1">
    <location>
        <begin position="363"/>
        <end position="383"/>
    </location>
</feature>
<keyword evidence="3" id="KW-1185">Reference proteome</keyword>
<evidence type="ECO:0000313" key="2">
    <source>
        <dbReference type="EMBL" id="ACT96821.1"/>
    </source>
</evidence>
<sequence length="562" mass="64952">MSAKYRQYCLSAMLSVFFLYHAPYILLGQRAYFNAFDSLDSFVVWYRVVTQQGYAWAPPYAIIEPFLGGVPKFTLVTTYNIYYWLNLVLPTFEAYRFYIIFISAFALLGMWLLCRRHLGLNEWTSAFLALSFAFTPFLPTWGLSIAGQPLLLFAILNIRNGKPGKWDWLIVGAFPFASNFQSAGVFMLFALGVLIAHDIVMKLPYRRLLLAFVVLLAVYIVTKIDLIQNLLGGEGFESHRMEMRRFPASRLKVFARYFLLGNIDVALSLHTFILLPLICTVYVVFAFREKRLPKGLTATLLIITSICLYIAVLQWEFMVNLRNQSDLLRMFSMDRFHIFLQLLWHVAAAQAILLISTAYRNRIVAAVAMAQLLICFAYQPTYYERIVKSFIRIVPYHYIFTYEDYYAERMFGDIRSYIKKPVQTYRVASIGIPPAIAQYNQLWTIDGYSSNYPLSYKKKFRKIIAAELEKSEGNRGFFDFWGSMCTILYDQGLSYYEPYMTRSKAPASRDIVLSHAALRGLHCDYILSAENIRTPEKSGLSKLAIFNSPLWRVHLYEVAKGE</sequence>
<proteinExistence type="predicted"/>
<dbReference type="OrthoDB" id="2349131at2"/>
<evidence type="ECO:0000313" key="3">
    <source>
        <dbReference type="Proteomes" id="UP000002011"/>
    </source>
</evidence>
<feature type="transmembrane region" description="Helical" evidence="1">
    <location>
        <begin position="208"/>
        <end position="231"/>
    </location>
</feature>
<organism evidence="2 3">
    <name type="scientific">Dyadobacter fermentans (strain ATCC 700827 / DSM 18053 / CIP 107007 / KCTC 52180 / NS114)</name>
    <dbReference type="NCBI Taxonomy" id="471854"/>
    <lineage>
        <taxon>Bacteria</taxon>
        <taxon>Pseudomonadati</taxon>
        <taxon>Bacteroidota</taxon>
        <taxon>Cytophagia</taxon>
        <taxon>Cytophagales</taxon>
        <taxon>Spirosomataceae</taxon>
        <taxon>Dyadobacter</taxon>
    </lineage>
</organism>
<feature type="transmembrane region" description="Helical" evidence="1">
    <location>
        <begin position="267"/>
        <end position="287"/>
    </location>
</feature>
<dbReference type="STRING" id="471854.Dfer_5631"/>
<evidence type="ECO:0008006" key="4">
    <source>
        <dbReference type="Google" id="ProtNLM"/>
    </source>
</evidence>
<evidence type="ECO:0000256" key="1">
    <source>
        <dbReference type="SAM" id="Phobius"/>
    </source>
</evidence>
<feature type="transmembrane region" description="Helical" evidence="1">
    <location>
        <begin position="95"/>
        <end position="114"/>
    </location>
</feature>
<keyword evidence="1" id="KW-0812">Transmembrane</keyword>
<dbReference type="EMBL" id="CP001619">
    <property type="protein sequence ID" value="ACT96821.1"/>
    <property type="molecule type" value="Genomic_DNA"/>
</dbReference>
<keyword evidence="1" id="KW-0472">Membrane</keyword>